<organism evidence="4 5">
    <name type="scientific">Sporomusa acidovorans (strain ATCC 49682 / DSM 3132 / Mol)</name>
    <dbReference type="NCBI Taxonomy" id="1123286"/>
    <lineage>
        <taxon>Bacteria</taxon>
        <taxon>Bacillati</taxon>
        <taxon>Bacillota</taxon>
        <taxon>Negativicutes</taxon>
        <taxon>Selenomonadales</taxon>
        <taxon>Sporomusaceae</taxon>
        <taxon>Sporomusa</taxon>
    </lineage>
</organism>
<protein>
    <recommendedName>
        <fullName evidence="3">Nitroreductase domain-containing protein</fullName>
    </recommendedName>
</protein>
<dbReference type="Gene3D" id="3.40.109.10">
    <property type="entry name" value="NADH Oxidase"/>
    <property type="match status" value="1"/>
</dbReference>
<dbReference type="InterPro" id="IPR000415">
    <property type="entry name" value="Nitroreductase-like"/>
</dbReference>
<evidence type="ECO:0000256" key="1">
    <source>
        <dbReference type="ARBA" id="ARBA00007118"/>
    </source>
</evidence>
<dbReference type="PANTHER" id="PTHR43673">
    <property type="entry name" value="NAD(P)H NITROREDUCTASE YDGI-RELATED"/>
    <property type="match status" value="1"/>
</dbReference>
<reference evidence="4" key="1">
    <citation type="submission" date="2024-05" db="EMBL/GenBank/DDBJ databases">
        <title>Isolation and characterization of Sporomusa carbonis sp. nov., a carboxydotrophic hydrogenogen in the genus of Sporomusa isolated from a charcoal burning pile.</title>
        <authorList>
            <person name="Boeer T."/>
            <person name="Rosenbaum F."/>
            <person name="Eysell L."/>
            <person name="Mueller V."/>
            <person name="Daniel R."/>
            <person name="Poehlein A."/>
        </authorList>
    </citation>
    <scope>NUCLEOTIDE SEQUENCE [LARGE SCALE GENOMIC DNA]</scope>
    <source>
        <strain evidence="4">DSM 3132</strain>
    </source>
</reference>
<comment type="similarity">
    <text evidence="1">Belongs to the nitroreductase family.</text>
</comment>
<evidence type="ECO:0000259" key="3">
    <source>
        <dbReference type="Pfam" id="PF00881"/>
    </source>
</evidence>
<keyword evidence="5" id="KW-1185">Reference proteome</keyword>
<gene>
    <name evidence="4" type="ORF">SPACI_034580</name>
</gene>
<dbReference type="Pfam" id="PF00881">
    <property type="entry name" value="Nitroreductase"/>
    <property type="match status" value="1"/>
</dbReference>
<dbReference type="InterPro" id="IPR029479">
    <property type="entry name" value="Nitroreductase"/>
</dbReference>
<keyword evidence="2" id="KW-0560">Oxidoreductase</keyword>
<dbReference type="Proteomes" id="UP000216052">
    <property type="component" value="Chromosome"/>
</dbReference>
<accession>A0ABZ3J4S6</accession>
<feature type="domain" description="Nitroreductase" evidence="3">
    <location>
        <begin position="8"/>
        <end position="142"/>
    </location>
</feature>
<name>A0ABZ3J4S6_SPOA4</name>
<dbReference type="PANTHER" id="PTHR43673:SF10">
    <property type="entry name" value="NADH DEHYDROGENASE_NAD(P)H NITROREDUCTASE XCC3605-RELATED"/>
    <property type="match status" value="1"/>
</dbReference>
<sequence length="173" mass="18501">MKETLHDLKTRRSCRKFQKEQIKEEELNSILEAGTFAPTGMGEQSPVIVAVQDKETIAKLSKMNAAIMGATSDPFYGAPTVVVVLADKNAVTAVEDGTLVLGNLLNAAHAVGVDSCFIYRAKEVFETEEGIALLKQWGIEGDYIGIGNCVLGYGAEGGVAPAAPRKANYIVRV</sequence>
<evidence type="ECO:0000256" key="2">
    <source>
        <dbReference type="ARBA" id="ARBA00023002"/>
    </source>
</evidence>
<dbReference type="SUPFAM" id="SSF55469">
    <property type="entry name" value="FMN-dependent nitroreductase-like"/>
    <property type="match status" value="1"/>
</dbReference>
<dbReference type="RefSeq" id="WP_093796720.1">
    <property type="nucleotide sequence ID" value="NZ_CP155571.1"/>
</dbReference>
<evidence type="ECO:0000313" key="5">
    <source>
        <dbReference type="Proteomes" id="UP000216052"/>
    </source>
</evidence>
<evidence type="ECO:0000313" key="4">
    <source>
        <dbReference type="EMBL" id="XFO73372.1"/>
    </source>
</evidence>
<proteinExistence type="inferred from homology"/>
<dbReference type="EMBL" id="CP155571">
    <property type="protein sequence ID" value="XFO73372.1"/>
    <property type="molecule type" value="Genomic_DNA"/>
</dbReference>